<keyword evidence="7" id="KW-0720">Serine protease</keyword>
<organism evidence="11 12">
    <name type="scientific">Klugiella xanthotipulae</name>
    <dbReference type="NCBI Taxonomy" id="244735"/>
    <lineage>
        <taxon>Bacteria</taxon>
        <taxon>Bacillati</taxon>
        <taxon>Actinomycetota</taxon>
        <taxon>Actinomycetes</taxon>
        <taxon>Micrococcales</taxon>
        <taxon>Microbacteriaceae</taxon>
        <taxon>Klugiella</taxon>
    </lineage>
</organism>
<feature type="signal peptide" evidence="9">
    <location>
        <begin position="1"/>
        <end position="39"/>
    </location>
</feature>
<evidence type="ECO:0000313" key="11">
    <source>
        <dbReference type="EMBL" id="TQM66270.1"/>
    </source>
</evidence>
<dbReference type="InterPro" id="IPR029058">
    <property type="entry name" value="AB_hydrolase_fold"/>
</dbReference>
<evidence type="ECO:0000256" key="5">
    <source>
        <dbReference type="ARBA" id="ARBA00022670"/>
    </source>
</evidence>
<evidence type="ECO:0000256" key="7">
    <source>
        <dbReference type="ARBA" id="ARBA00022825"/>
    </source>
</evidence>
<evidence type="ECO:0000313" key="12">
    <source>
        <dbReference type="Proteomes" id="UP000318331"/>
    </source>
</evidence>
<evidence type="ECO:0000256" key="4">
    <source>
        <dbReference type="ARBA" id="ARBA00022438"/>
    </source>
</evidence>
<dbReference type="InterPro" id="IPR013736">
    <property type="entry name" value="Xaa-Pro_dipept_C"/>
</dbReference>
<dbReference type="GO" id="GO:0004177">
    <property type="term" value="F:aminopeptidase activity"/>
    <property type="evidence" value="ECO:0007669"/>
    <property type="project" value="UniProtKB-KW"/>
</dbReference>
<dbReference type="InterPro" id="IPR008252">
    <property type="entry name" value="Pept_S15_Xpro"/>
</dbReference>
<dbReference type="Proteomes" id="UP000318331">
    <property type="component" value="Unassembled WGS sequence"/>
</dbReference>
<keyword evidence="9" id="KW-0732">Signal</keyword>
<name>A0A543I704_9MICO</name>
<dbReference type="NCBIfam" id="NF003780">
    <property type="entry name" value="PRK05371.1-1"/>
    <property type="match status" value="1"/>
</dbReference>
<dbReference type="PRINTS" id="PR00923">
    <property type="entry name" value="LACTOPTASE"/>
</dbReference>
<evidence type="ECO:0000256" key="9">
    <source>
        <dbReference type="SAM" id="SignalP"/>
    </source>
</evidence>
<dbReference type="SUPFAM" id="SSF53474">
    <property type="entry name" value="alpha/beta-Hydrolases"/>
    <property type="match status" value="1"/>
</dbReference>
<dbReference type="Gene3D" id="2.60.120.260">
    <property type="entry name" value="Galactose-binding domain-like"/>
    <property type="match status" value="1"/>
</dbReference>
<dbReference type="GO" id="GO:0008239">
    <property type="term" value="F:dipeptidyl-peptidase activity"/>
    <property type="evidence" value="ECO:0007669"/>
    <property type="project" value="UniProtKB-EC"/>
</dbReference>
<protein>
    <recommendedName>
        <fullName evidence="3">Xaa-Pro dipeptidyl-peptidase</fullName>
        <ecNumber evidence="3">3.4.14.11</ecNumber>
    </recommendedName>
    <alternativeName>
        <fullName evidence="8">X-prolyl-dipeptidyl aminopeptidase</fullName>
    </alternativeName>
</protein>
<evidence type="ECO:0000259" key="10">
    <source>
        <dbReference type="SMART" id="SM00939"/>
    </source>
</evidence>
<keyword evidence="5" id="KW-0645">Protease</keyword>
<dbReference type="Gene3D" id="3.40.50.1820">
    <property type="entry name" value="alpha/beta hydrolase"/>
    <property type="match status" value="1"/>
</dbReference>
<dbReference type="SUPFAM" id="SSF49785">
    <property type="entry name" value="Galactose-binding domain-like"/>
    <property type="match status" value="1"/>
</dbReference>
<dbReference type="AlphaFoldDB" id="A0A543I704"/>
<keyword evidence="6" id="KW-0378">Hydrolase</keyword>
<comment type="caution">
    <text evidence="11">The sequence shown here is derived from an EMBL/GenBank/DDBJ whole genome shotgun (WGS) entry which is preliminary data.</text>
</comment>
<accession>A0A543I704</accession>
<evidence type="ECO:0000256" key="3">
    <source>
        <dbReference type="ARBA" id="ARBA00012463"/>
    </source>
</evidence>
<dbReference type="GO" id="GO:0006508">
    <property type="term" value="P:proteolysis"/>
    <property type="evidence" value="ECO:0007669"/>
    <property type="project" value="UniProtKB-KW"/>
</dbReference>
<dbReference type="Pfam" id="PF02129">
    <property type="entry name" value="Peptidase_S15"/>
    <property type="match status" value="1"/>
</dbReference>
<gene>
    <name evidence="11" type="ORF">FB466_1107</name>
</gene>
<sequence length="778" mass="81192">MSTPHPGAQRRRATRWLACATVPLMAGTLVLSSSAIAAAAPAPATPTFVDGLSQAVFTKTSSEWIRQEVWVESEVDSDGDGKNDLVHIDVTRVPETNTAGLKVPVIMEMSPYYAGGSTVPNWSVDHEIGSAPTSKANFAAPAAPKTSPKVSSTFESTWVPRGFAIVHAESLGSGFSEGCPTTGGTNESLGGKAVVDWLNGRTTGYTSANRTGAVTANWATGSVGMIGTSYNGTLPVGVASTGVEGLDAIVPISAISSWYNYYRSNGAVRAPGGYQGEDADVLADYVHTRLPQATCKPVIADLAAQQDRNTGDYSSFWDERNYLNNADKIKAATLVAHGLNDWNVMTKNASDLYEAVKANGTPHQIYLHQGGHGGAPNDTLLNRWFTRYLYKQNNGVENLNKAYIQREDKTLVEYADWPDAAATPVSLNLTSSATPNALGVLDFKLDTSGKTETVTDDATKKAAALAAAATSANRLVYQTRPLTDSVRLSGTPTVSLNVAVDRTKANLTALLVEYPATGSPKIITRGWMDVENRNSAAATDPITAGKAYQFSFDFEPKDYIFSTGSRIGVVVMSSDNEYTVRPATGTTLTVNPAKSSVSLPLVGGAQKLATSLGASEPGTNYQVITASVSGSPLTLTVSSTDPVTMTPVTLTGIDQVTSGNLHPVQVVDSRGTSAGWDLTGQVSNFTSGKGTILANNLGWSPKAETYVGTLPTAPGEASLVNAGTTATPGTGLGEAKTLCASPTGQSSGSFTCSGGLNLGIPGATRVGTYTGILTLTLI</sequence>
<evidence type="ECO:0000256" key="2">
    <source>
        <dbReference type="ARBA" id="ARBA00010819"/>
    </source>
</evidence>
<feature type="chain" id="PRO_5039102147" description="Xaa-Pro dipeptidyl-peptidase" evidence="9">
    <location>
        <begin position="40"/>
        <end position="778"/>
    </location>
</feature>
<evidence type="ECO:0000256" key="6">
    <source>
        <dbReference type="ARBA" id="ARBA00022801"/>
    </source>
</evidence>
<comment type="similarity">
    <text evidence="2">Belongs to the peptidase S15 family.</text>
</comment>
<comment type="catalytic activity">
    <reaction evidence="1">
        <text>Hydrolyzes Xaa-Pro-|- bonds to release unblocked, N-terminal dipeptides from substrates including Ala-Pro-|-p-nitroanilide and (sequentially) Tyr-Pro-|-Phe-Pro-|-Gly-Pro-|-Ile.</text>
        <dbReference type="EC" id="3.4.14.11"/>
    </reaction>
</comment>
<dbReference type="InterPro" id="IPR000383">
    <property type="entry name" value="Xaa-Pro-like_dom"/>
</dbReference>
<reference evidence="11 12" key="1">
    <citation type="submission" date="2019-06" db="EMBL/GenBank/DDBJ databases">
        <title>Sequencing the genomes of 1000 actinobacteria strains.</title>
        <authorList>
            <person name="Klenk H.-P."/>
        </authorList>
    </citation>
    <scope>NUCLEOTIDE SEQUENCE [LARGE SCALE GENOMIC DNA]</scope>
    <source>
        <strain evidence="11 12">DSM 18031</strain>
    </source>
</reference>
<dbReference type="SMART" id="SM00939">
    <property type="entry name" value="PepX_C"/>
    <property type="match status" value="1"/>
</dbReference>
<dbReference type="Pfam" id="PF08530">
    <property type="entry name" value="PepX_C"/>
    <property type="match status" value="1"/>
</dbReference>
<dbReference type="RefSeq" id="WP_211344758.1">
    <property type="nucleotide sequence ID" value="NZ_BAAAYS010000010.1"/>
</dbReference>
<evidence type="ECO:0000256" key="1">
    <source>
        <dbReference type="ARBA" id="ARBA00000123"/>
    </source>
</evidence>
<evidence type="ECO:0000256" key="8">
    <source>
        <dbReference type="ARBA" id="ARBA00030045"/>
    </source>
</evidence>
<keyword evidence="4" id="KW-0031">Aminopeptidase</keyword>
<dbReference type="InterPro" id="IPR008979">
    <property type="entry name" value="Galactose-bd-like_sf"/>
</dbReference>
<dbReference type="GO" id="GO:0008236">
    <property type="term" value="F:serine-type peptidase activity"/>
    <property type="evidence" value="ECO:0007669"/>
    <property type="project" value="UniProtKB-KW"/>
</dbReference>
<dbReference type="EC" id="3.4.14.11" evidence="3"/>
<keyword evidence="12" id="KW-1185">Reference proteome</keyword>
<feature type="domain" description="Xaa-Pro dipeptidyl-peptidase C-terminal" evidence="10">
    <location>
        <begin position="382"/>
        <end position="598"/>
    </location>
</feature>
<proteinExistence type="inferred from homology"/>
<dbReference type="EMBL" id="VFPN01000001">
    <property type="protein sequence ID" value="TQM66270.1"/>
    <property type="molecule type" value="Genomic_DNA"/>
</dbReference>